<evidence type="ECO:0000313" key="2">
    <source>
        <dbReference type="Proteomes" id="UP001163603"/>
    </source>
</evidence>
<gene>
    <name evidence="1" type="ORF">Pint_02403</name>
</gene>
<dbReference type="EMBL" id="CM047736">
    <property type="protein sequence ID" value="KAJ0054500.1"/>
    <property type="molecule type" value="Genomic_DNA"/>
</dbReference>
<accession>A0ACC0ZR65</accession>
<name>A0ACC0ZR65_9ROSI</name>
<keyword evidence="2" id="KW-1185">Reference proteome</keyword>
<protein>
    <submittedName>
        <fullName evidence="1">Uncharacterized protein</fullName>
    </submittedName>
</protein>
<reference evidence="2" key="1">
    <citation type="journal article" date="2023" name="G3 (Bethesda)">
        <title>Genome assembly and association tests identify interacting loci associated with vigor, precocity, and sex in interspecific pistachio rootstocks.</title>
        <authorList>
            <person name="Palmer W."/>
            <person name="Jacygrad E."/>
            <person name="Sagayaradj S."/>
            <person name="Cavanaugh K."/>
            <person name="Han R."/>
            <person name="Bertier L."/>
            <person name="Beede B."/>
            <person name="Kafkas S."/>
            <person name="Golino D."/>
            <person name="Preece J."/>
            <person name="Michelmore R."/>
        </authorList>
    </citation>
    <scope>NUCLEOTIDE SEQUENCE [LARGE SCALE GENOMIC DNA]</scope>
</reference>
<comment type="caution">
    <text evidence="1">The sequence shown here is derived from an EMBL/GenBank/DDBJ whole genome shotgun (WGS) entry which is preliminary data.</text>
</comment>
<dbReference type="Proteomes" id="UP001163603">
    <property type="component" value="Chromosome 1"/>
</dbReference>
<organism evidence="1 2">
    <name type="scientific">Pistacia integerrima</name>
    <dbReference type="NCBI Taxonomy" id="434235"/>
    <lineage>
        <taxon>Eukaryota</taxon>
        <taxon>Viridiplantae</taxon>
        <taxon>Streptophyta</taxon>
        <taxon>Embryophyta</taxon>
        <taxon>Tracheophyta</taxon>
        <taxon>Spermatophyta</taxon>
        <taxon>Magnoliopsida</taxon>
        <taxon>eudicotyledons</taxon>
        <taxon>Gunneridae</taxon>
        <taxon>Pentapetalae</taxon>
        <taxon>rosids</taxon>
        <taxon>malvids</taxon>
        <taxon>Sapindales</taxon>
        <taxon>Anacardiaceae</taxon>
        <taxon>Pistacia</taxon>
    </lineage>
</organism>
<sequence length="266" mass="29434">MDPYSWRSCRNGNGIESVSDELFVNNGLQGRARNGSSSYSSLVLDCERGELVEASVKLQRKGVPVERSVKALKNHIEAERRRRRRINAHLDTLRSLIPGAKKMDKATVLTEVINQLKELKENATEATEGFLIPTDTDEVKVEQQEEGIDGAPHSIKASLCCNYKPGLLSDLRQALDALHLMIVKAEIATLGGRMKNVIVMASCKERNFEDTEVCQSLVNSVHQAVMSVLDKFSATEEFLLGAGLSNKRRRVSLFDSSLSSSSGDLW</sequence>
<evidence type="ECO:0000313" key="1">
    <source>
        <dbReference type="EMBL" id="KAJ0054500.1"/>
    </source>
</evidence>
<proteinExistence type="predicted"/>